<evidence type="ECO:0000313" key="2">
    <source>
        <dbReference type="Proteomes" id="UP000016932"/>
    </source>
</evidence>
<dbReference type="RefSeq" id="XP_007926054.1">
    <property type="nucleotide sequence ID" value="XM_007927863.1"/>
</dbReference>
<keyword evidence="2" id="KW-1185">Reference proteome</keyword>
<accession>M3AZF2</accession>
<dbReference type="Proteomes" id="UP000016932">
    <property type="component" value="Unassembled WGS sequence"/>
</dbReference>
<dbReference type="VEuPathDB" id="FungiDB:MYCFIDRAFT_174119"/>
<protein>
    <submittedName>
        <fullName evidence="1">Uncharacterized protein</fullName>
    </submittedName>
</protein>
<dbReference type="GeneID" id="19333130"/>
<dbReference type="AlphaFoldDB" id="M3AZF2"/>
<dbReference type="HOGENOM" id="CLU_1448318_0_0_1"/>
<reference evidence="1 2" key="1">
    <citation type="journal article" date="2012" name="PLoS Pathog.">
        <title>Diverse lifestyles and strategies of plant pathogenesis encoded in the genomes of eighteen Dothideomycetes fungi.</title>
        <authorList>
            <person name="Ohm R.A."/>
            <person name="Feau N."/>
            <person name="Henrissat B."/>
            <person name="Schoch C.L."/>
            <person name="Horwitz B.A."/>
            <person name="Barry K.W."/>
            <person name="Condon B.J."/>
            <person name="Copeland A.C."/>
            <person name="Dhillon B."/>
            <person name="Glaser F."/>
            <person name="Hesse C.N."/>
            <person name="Kosti I."/>
            <person name="LaButti K."/>
            <person name="Lindquist E.A."/>
            <person name="Lucas S."/>
            <person name="Salamov A.A."/>
            <person name="Bradshaw R.E."/>
            <person name="Ciuffetti L."/>
            <person name="Hamelin R.C."/>
            <person name="Kema G.H.J."/>
            <person name="Lawrence C."/>
            <person name="Scott J.A."/>
            <person name="Spatafora J.W."/>
            <person name="Turgeon B.G."/>
            <person name="de Wit P.J.G.M."/>
            <person name="Zhong S."/>
            <person name="Goodwin S.B."/>
            <person name="Grigoriev I.V."/>
        </authorList>
    </citation>
    <scope>NUCLEOTIDE SEQUENCE [LARGE SCALE GENOMIC DNA]</scope>
    <source>
        <strain evidence="1 2">CIRAD86</strain>
    </source>
</reference>
<proteinExistence type="predicted"/>
<evidence type="ECO:0000313" key="1">
    <source>
        <dbReference type="EMBL" id="EME82553.1"/>
    </source>
</evidence>
<sequence length="187" mass="20747">MFLSATPAQTILYFGVIYVLTVHKHISYMLHGLFWNPDPGAKLMKMTCQMTARALRPALMNIDIPEGKKNHWARSRFMLETAPKAGCMIVSRVRCCSDVPLKGQPDRSAAVAAMTCGSSIPGCFPYLDSELGCVILWLGFSWADQKTMPWMAKRRYIDEATLCTTAGVAKIWANLSPNIVIGMRGEV</sequence>
<gene>
    <name evidence="1" type="ORF">MYCFIDRAFT_174119</name>
</gene>
<dbReference type="KEGG" id="pfj:MYCFIDRAFT_174119"/>
<name>M3AZF2_PSEFD</name>
<dbReference type="EMBL" id="KB446558">
    <property type="protein sequence ID" value="EME82553.1"/>
    <property type="molecule type" value="Genomic_DNA"/>
</dbReference>
<organism evidence="1 2">
    <name type="scientific">Pseudocercospora fijiensis (strain CIRAD86)</name>
    <name type="common">Black leaf streak disease fungus</name>
    <name type="synonym">Mycosphaerella fijiensis</name>
    <dbReference type="NCBI Taxonomy" id="383855"/>
    <lineage>
        <taxon>Eukaryota</taxon>
        <taxon>Fungi</taxon>
        <taxon>Dikarya</taxon>
        <taxon>Ascomycota</taxon>
        <taxon>Pezizomycotina</taxon>
        <taxon>Dothideomycetes</taxon>
        <taxon>Dothideomycetidae</taxon>
        <taxon>Mycosphaerellales</taxon>
        <taxon>Mycosphaerellaceae</taxon>
        <taxon>Pseudocercospora</taxon>
    </lineage>
</organism>